<sequence>MKNYGDVSVLVDAQVPLPELKPKQVLVKQHAVAIDPYDVGFRAGVKGREKETPLIAGSSVAGEIVKLGTEVTEFQVGQRVAASPHLRSYAEYVAVGQSQLALIPQSVTYKQAAACALGVQTAYQIVYDHLKLAGTARVLIHGGAGSVGFAAIQFVRQHKVAEIYTTASGLGADFLRNFDDRLHVIDYRSEDFSRIVPKMDKIIDTIGGQNLTDSLKVLKKDGNLISTVSDDVDPRVQFFFLKSNGKKLEVILKQIAAGAFYVKIAETVPFNAANLRKLHQAKHVVGKLVLSFEKDND</sequence>
<dbReference type="PANTHER" id="PTHR43482:SF1">
    <property type="entry name" value="PROTEIN AST1-RELATED"/>
    <property type="match status" value="1"/>
</dbReference>
<dbReference type="GO" id="GO:0016491">
    <property type="term" value="F:oxidoreductase activity"/>
    <property type="evidence" value="ECO:0007669"/>
    <property type="project" value="InterPro"/>
</dbReference>
<organism evidence="2 3">
    <name type="scientific">Liquorilactobacillus uvarum DSM 19971</name>
    <dbReference type="NCBI Taxonomy" id="1423812"/>
    <lineage>
        <taxon>Bacteria</taxon>
        <taxon>Bacillati</taxon>
        <taxon>Bacillota</taxon>
        <taxon>Bacilli</taxon>
        <taxon>Lactobacillales</taxon>
        <taxon>Lactobacillaceae</taxon>
        <taxon>Liquorilactobacillus</taxon>
    </lineage>
</organism>
<reference evidence="2 3" key="1">
    <citation type="journal article" date="2015" name="Genome Announc.">
        <title>Expanding the biotechnology potential of lactobacilli through comparative genomics of 213 strains and associated genera.</title>
        <authorList>
            <person name="Sun Z."/>
            <person name="Harris H.M."/>
            <person name="McCann A."/>
            <person name="Guo C."/>
            <person name="Argimon S."/>
            <person name="Zhang W."/>
            <person name="Yang X."/>
            <person name="Jeffery I.B."/>
            <person name="Cooney J.C."/>
            <person name="Kagawa T.F."/>
            <person name="Liu W."/>
            <person name="Song Y."/>
            <person name="Salvetti E."/>
            <person name="Wrobel A."/>
            <person name="Rasinkangas P."/>
            <person name="Parkhill J."/>
            <person name="Rea M.C."/>
            <person name="O'Sullivan O."/>
            <person name="Ritari J."/>
            <person name="Douillard F.P."/>
            <person name="Paul Ross R."/>
            <person name="Yang R."/>
            <person name="Briner A.E."/>
            <person name="Felis G.E."/>
            <person name="de Vos W.M."/>
            <person name="Barrangou R."/>
            <person name="Klaenhammer T.R."/>
            <person name="Caufield P.W."/>
            <person name="Cui Y."/>
            <person name="Zhang H."/>
            <person name="O'Toole P.W."/>
        </authorList>
    </citation>
    <scope>NUCLEOTIDE SEQUENCE [LARGE SCALE GENOMIC DNA]</scope>
    <source>
        <strain evidence="2 3">DSM 19971</strain>
    </source>
</reference>
<dbReference type="SMART" id="SM00829">
    <property type="entry name" value="PKS_ER"/>
    <property type="match status" value="1"/>
</dbReference>
<dbReference type="AlphaFoldDB" id="A0A0R1Q047"/>
<dbReference type="SUPFAM" id="SSF51735">
    <property type="entry name" value="NAD(P)-binding Rossmann-fold domains"/>
    <property type="match status" value="1"/>
</dbReference>
<evidence type="ECO:0000313" key="2">
    <source>
        <dbReference type="EMBL" id="KRL37868.1"/>
    </source>
</evidence>
<dbReference type="STRING" id="1423812.FD20_GL002405"/>
<dbReference type="EMBL" id="AZEG01000008">
    <property type="protein sequence ID" value="KRL37868.1"/>
    <property type="molecule type" value="Genomic_DNA"/>
</dbReference>
<comment type="caution">
    <text evidence="2">The sequence shown here is derived from an EMBL/GenBank/DDBJ whole genome shotgun (WGS) entry which is preliminary data.</text>
</comment>
<dbReference type="PANTHER" id="PTHR43482">
    <property type="entry name" value="PROTEIN AST1-RELATED"/>
    <property type="match status" value="1"/>
</dbReference>
<accession>A0A0R1Q047</accession>
<proteinExistence type="predicted"/>
<gene>
    <name evidence="2" type="ORF">FD20_GL002405</name>
</gene>
<name>A0A0R1Q047_9LACO</name>
<dbReference type="PATRIC" id="fig|1423812.3.peg.2558"/>
<dbReference type="InterPro" id="IPR011032">
    <property type="entry name" value="GroES-like_sf"/>
</dbReference>
<feature type="domain" description="Enoyl reductase (ER)" evidence="1">
    <location>
        <begin position="5"/>
        <end position="290"/>
    </location>
</feature>
<dbReference type="InterPro" id="IPR020843">
    <property type="entry name" value="ER"/>
</dbReference>
<evidence type="ECO:0000259" key="1">
    <source>
        <dbReference type="SMART" id="SM00829"/>
    </source>
</evidence>
<dbReference type="Pfam" id="PF13602">
    <property type="entry name" value="ADH_zinc_N_2"/>
    <property type="match status" value="1"/>
</dbReference>
<dbReference type="CDD" id="cd05289">
    <property type="entry name" value="MDR_like_2"/>
    <property type="match status" value="1"/>
</dbReference>
<dbReference type="SUPFAM" id="SSF50129">
    <property type="entry name" value="GroES-like"/>
    <property type="match status" value="1"/>
</dbReference>
<dbReference type="Pfam" id="PF08240">
    <property type="entry name" value="ADH_N"/>
    <property type="match status" value="1"/>
</dbReference>
<protein>
    <submittedName>
        <fullName evidence="2">Zinc-binding oxidoreductase</fullName>
    </submittedName>
</protein>
<dbReference type="Gene3D" id="3.90.180.10">
    <property type="entry name" value="Medium-chain alcohol dehydrogenases, catalytic domain"/>
    <property type="match status" value="1"/>
</dbReference>
<keyword evidence="3" id="KW-1185">Reference proteome</keyword>
<dbReference type="Gene3D" id="3.40.50.720">
    <property type="entry name" value="NAD(P)-binding Rossmann-like Domain"/>
    <property type="match status" value="1"/>
</dbReference>
<dbReference type="InterPro" id="IPR036291">
    <property type="entry name" value="NAD(P)-bd_dom_sf"/>
</dbReference>
<evidence type="ECO:0000313" key="3">
    <source>
        <dbReference type="Proteomes" id="UP000051155"/>
    </source>
</evidence>
<dbReference type="RefSeq" id="WP_338040523.1">
    <property type="nucleotide sequence ID" value="NZ_AZEG01000008.1"/>
</dbReference>
<dbReference type="InterPro" id="IPR052585">
    <property type="entry name" value="Lipid_raft_assoc_Zn_ADH"/>
</dbReference>
<dbReference type="InterPro" id="IPR013154">
    <property type="entry name" value="ADH-like_N"/>
</dbReference>
<dbReference type="Proteomes" id="UP000051155">
    <property type="component" value="Unassembled WGS sequence"/>
</dbReference>